<evidence type="ECO:0000313" key="2">
    <source>
        <dbReference type="WBParaSite" id="JU765_v2.g10276.t1"/>
    </source>
</evidence>
<accession>A0AC34PVE7</accession>
<organism evidence="1 2">
    <name type="scientific">Panagrolaimus sp. JU765</name>
    <dbReference type="NCBI Taxonomy" id="591449"/>
    <lineage>
        <taxon>Eukaryota</taxon>
        <taxon>Metazoa</taxon>
        <taxon>Ecdysozoa</taxon>
        <taxon>Nematoda</taxon>
        <taxon>Chromadorea</taxon>
        <taxon>Rhabditida</taxon>
        <taxon>Tylenchina</taxon>
        <taxon>Panagrolaimomorpha</taxon>
        <taxon>Panagrolaimoidea</taxon>
        <taxon>Panagrolaimidae</taxon>
        <taxon>Panagrolaimus</taxon>
    </lineage>
</organism>
<dbReference type="Proteomes" id="UP000887576">
    <property type="component" value="Unplaced"/>
</dbReference>
<evidence type="ECO:0000313" key="1">
    <source>
        <dbReference type="Proteomes" id="UP000887576"/>
    </source>
</evidence>
<reference evidence="2" key="1">
    <citation type="submission" date="2022-11" db="UniProtKB">
        <authorList>
            <consortium name="WormBaseParasite"/>
        </authorList>
    </citation>
    <scope>IDENTIFICATION</scope>
</reference>
<proteinExistence type="predicted"/>
<sequence length="547" mass="62439">MVVELQNNFVSDSVNKVTITEEAYELLSVGGHKSYGEVKDFNKMMLNHQADKKLVVKRLGGEESLQFEFPVCWWEKFAKNVNSLKLKGMFNYMDVKRMFVGTRSLTAVELKGIEVKGSSFGIYCILGALPRTVKYLFADCRRLPCNDLTCVVGEFNQVCREKRLQLEEAAFLVENYPTIEALEEALNMLNAVQKIEADDDQHADQKHDVDAAAQHADQAVGGGGNDQHSDHNHNDAEIDRQLVEAINDAEVLQEHEEGIGDAADSETEMEVDGASDIDVHVGHYCNESPNGTKARFSSDLVKEIKFLNQNVRAFCVGGEMVQMKVADFNQFLKEYVPQAKFKICKDAFAASQPATMYSKFLWKEFTGRINNVEFEGVYSVHEISRWLTYWENLNVLKMRDVVMTSGGDLGDIMSFVPKVLKVLCFDCRRTFTSDCRENLHSFLKQSETKQFRFCEVVLFVSNYPEVALMEYFLTQVVKHFYPYSLFKLVMDEPVSPVMETWLTSQRFKKMGSDFYRKYPGQCKEYYTFEGIVGEVNVQLAFAKSMLL</sequence>
<name>A0AC34PVE7_9BILA</name>
<dbReference type="WBParaSite" id="JU765_v2.g10276.t1">
    <property type="protein sequence ID" value="JU765_v2.g10276.t1"/>
    <property type="gene ID" value="JU765_v2.g10276"/>
</dbReference>
<protein>
    <submittedName>
        <fullName evidence="2">Uncharacterized protein</fullName>
    </submittedName>
</protein>